<feature type="region of interest" description="Disordered" evidence="1">
    <location>
        <begin position="1"/>
        <end position="23"/>
    </location>
</feature>
<proteinExistence type="predicted"/>
<evidence type="ECO:0000313" key="2">
    <source>
        <dbReference type="EMBL" id="GAA2096044.1"/>
    </source>
</evidence>
<dbReference type="Proteomes" id="UP001500984">
    <property type="component" value="Unassembled WGS sequence"/>
</dbReference>
<gene>
    <name evidence="2" type="ORF">GCM10009823_15990</name>
</gene>
<reference evidence="2 3" key="1">
    <citation type="journal article" date="2019" name="Int. J. Syst. Evol. Microbiol.">
        <title>The Global Catalogue of Microorganisms (GCM) 10K type strain sequencing project: providing services to taxonomists for standard genome sequencing and annotation.</title>
        <authorList>
            <consortium name="The Broad Institute Genomics Platform"/>
            <consortium name="The Broad Institute Genome Sequencing Center for Infectious Disease"/>
            <person name="Wu L."/>
            <person name="Ma J."/>
        </authorList>
    </citation>
    <scope>NUCLEOTIDE SEQUENCE [LARGE SCALE GENOMIC DNA]</scope>
    <source>
        <strain evidence="2 3">JCM 15900</strain>
    </source>
</reference>
<keyword evidence="3" id="KW-1185">Reference proteome</keyword>
<evidence type="ECO:0000313" key="3">
    <source>
        <dbReference type="Proteomes" id="UP001500984"/>
    </source>
</evidence>
<comment type="caution">
    <text evidence="2">The sequence shown here is derived from an EMBL/GenBank/DDBJ whole genome shotgun (WGS) entry which is preliminary data.</text>
</comment>
<evidence type="ECO:0000256" key="1">
    <source>
        <dbReference type="SAM" id="MobiDB-lite"/>
    </source>
</evidence>
<sequence>MPASSLGRMTLHPDLAPPTGTPAEPAIAVDFDRAADVSGSAFGVTPEVLILNAREPSPHGAHRAPVPVFAHVEWETGTEVMQLAAVQYDIAAQTVKVVLPDPRCRARSVWLGMGDIRIDDGQAAPPRTWIGS</sequence>
<accession>A0ABN2WRD0</accession>
<protein>
    <submittedName>
        <fullName evidence="2">Uncharacterized protein</fullName>
    </submittedName>
</protein>
<name>A0ABN2WRD0_9MICO</name>
<organism evidence="2 3">
    <name type="scientific">Brevibacterium salitolerans</name>
    <dbReference type="NCBI Taxonomy" id="1403566"/>
    <lineage>
        <taxon>Bacteria</taxon>
        <taxon>Bacillati</taxon>
        <taxon>Actinomycetota</taxon>
        <taxon>Actinomycetes</taxon>
        <taxon>Micrococcales</taxon>
        <taxon>Brevibacteriaceae</taxon>
        <taxon>Brevibacterium</taxon>
    </lineage>
</organism>
<dbReference type="EMBL" id="BAAAPZ010000005">
    <property type="protein sequence ID" value="GAA2096044.1"/>
    <property type="molecule type" value="Genomic_DNA"/>
</dbReference>